<keyword evidence="2" id="KW-1185">Reference proteome</keyword>
<gene>
    <name evidence="1" type="ORF">JV551A3_V1_2400099</name>
</gene>
<protein>
    <submittedName>
        <fullName evidence="1">Uncharacterized protein</fullName>
    </submittedName>
</protein>
<dbReference type="Proteomes" id="UP000294335">
    <property type="component" value="Unassembled WGS sequence"/>
</dbReference>
<comment type="caution">
    <text evidence="1">The sequence shown here is derived from an EMBL/GenBank/DDBJ whole genome shotgun (WGS) entry which is preliminary data.</text>
</comment>
<dbReference type="EMBL" id="OPYN01000240">
    <property type="protein sequence ID" value="SPO64272.1"/>
    <property type="molecule type" value="Genomic_DNA"/>
</dbReference>
<proteinExistence type="predicted"/>
<reference evidence="1 2" key="1">
    <citation type="submission" date="2018-02" db="EMBL/GenBank/DDBJ databases">
        <authorList>
            <person name="Dubost A."/>
        </authorList>
    </citation>
    <scope>NUCLEOTIDE SEQUENCE [LARGE SCALE GENOMIC DNA]</scope>
    <source>
        <strain evidence="2">JV551A3</strain>
    </source>
</reference>
<evidence type="ECO:0000313" key="2">
    <source>
        <dbReference type="Proteomes" id="UP000294335"/>
    </source>
</evidence>
<name>A0AAQ1PF57_9PSED</name>
<dbReference type="AlphaFoldDB" id="A0AAQ1PF57"/>
<sequence>MANNFRSCRNSTFQSSGARMKLWREGLSIPALLSYGYCKRPWYRGFGVHRNRISLHP</sequence>
<accession>A0AAQ1PF57</accession>
<evidence type="ECO:0000313" key="1">
    <source>
        <dbReference type="EMBL" id="SPO64272.1"/>
    </source>
</evidence>
<organism evidence="1 2">
    <name type="scientific">Pseudomonas inefficax</name>
    <dbReference type="NCBI Taxonomy" id="2078786"/>
    <lineage>
        <taxon>Bacteria</taxon>
        <taxon>Pseudomonadati</taxon>
        <taxon>Pseudomonadota</taxon>
        <taxon>Gammaproteobacteria</taxon>
        <taxon>Pseudomonadales</taxon>
        <taxon>Pseudomonadaceae</taxon>
        <taxon>Pseudomonas</taxon>
    </lineage>
</organism>